<dbReference type="EMBL" id="SNRW01002175">
    <property type="protein sequence ID" value="KAA6393647.1"/>
    <property type="molecule type" value="Genomic_DNA"/>
</dbReference>
<accession>A0A5J4WF92</accession>
<keyword evidence="1" id="KW-0812">Transmembrane</keyword>
<comment type="caution">
    <text evidence="2">The sequence shown here is derived from an EMBL/GenBank/DDBJ whole genome shotgun (WGS) entry which is preliminary data.</text>
</comment>
<keyword evidence="1" id="KW-1133">Transmembrane helix</keyword>
<name>A0A5J4WF92_9EUKA</name>
<sequence>MTNPITALRIDWYILGRMLMIPSIASLMFSNPGMYDPFVGLAQASRLPVSQMLKGTTPSHTSPSNLFRNSSKMFRSFGLGIGVG</sequence>
<dbReference type="AlphaFoldDB" id="A0A5J4WF92"/>
<dbReference type="Proteomes" id="UP000324800">
    <property type="component" value="Unassembled WGS sequence"/>
</dbReference>
<organism evidence="2 3">
    <name type="scientific">Streblomastix strix</name>
    <dbReference type="NCBI Taxonomy" id="222440"/>
    <lineage>
        <taxon>Eukaryota</taxon>
        <taxon>Metamonada</taxon>
        <taxon>Preaxostyla</taxon>
        <taxon>Oxymonadida</taxon>
        <taxon>Streblomastigidae</taxon>
        <taxon>Streblomastix</taxon>
    </lineage>
</organism>
<feature type="transmembrane region" description="Helical" evidence="1">
    <location>
        <begin position="12"/>
        <end position="29"/>
    </location>
</feature>
<proteinExistence type="predicted"/>
<evidence type="ECO:0000313" key="3">
    <source>
        <dbReference type="Proteomes" id="UP000324800"/>
    </source>
</evidence>
<gene>
    <name evidence="2" type="ORF">EZS28_010822</name>
</gene>
<reference evidence="2 3" key="1">
    <citation type="submission" date="2019-03" db="EMBL/GenBank/DDBJ databases">
        <title>Single cell metagenomics reveals metabolic interactions within the superorganism composed of flagellate Streblomastix strix and complex community of Bacteroidetes bacteria on its surface.</title>
        <authorList>
            <person name="Treitli S.C."/>
            <person name="Kolisko M."/>
            <person name="Husnik F."/>
            <person name="Keeling P."/>
            <person name="Hampl V."/>
        </authorList>
    </citation>
    <scope>NUCLEOTIDE SEQUENCE [LARGE SCALE GENOMIC DNA]</scope>
    <source>
        <strain evidence="2">ST1C</strain>
    </source>
</reference>
<evidence type="ECO:0000256" key="1">
    <source>
        <dbReference type="SAM" id="Phobius"/>
    </source>
</evidence>
<protein>
    <submittedName>
        <fullName evidence="2">Uncharacterized protein</fullName>
    </submittedName>
</protein>
<evidence type="ECO:0000313" key="2">
    <source>
        <dbReference type="EMBL" id="KAA6393647.1"/>
    </source>
</evidence>
<keyword evidence="1" id="KW-0472">Membrane</keyword>